<feature type="region of interest" description="Disordered" evidence="1">
    <location>
        <begin position="66"/>
        <end position="107"/>
    </location>
</feature>
<dbReference type="Proteomes" id="UP000283509">
    <property type="component" value="Unassembled WGS sequence"/>
</dbReference>
<reference evidence="2 3" key="1">
    <citation type="submission" date="2018-04" db="EMBL/GenBank/DDBJ databases">
        <authorList>
            <person name="Zhang X."/>
            <person name="Yuan J."/>
            <person name="Li F."/>
            <person name="Xiang J."/>
        </authorList>
    </citation>
    <scope>NUCLEOTIDE SEQUENCE [LARGE SCALE GENOMIC DNA]</scope>
    <source>
        <tissue evidence="2">Muscle</tissue>
    </source>
</reference>
<evidence type="ECO:0000256" key="1">
    <source>
        <dbReference type="SAM" id="MobiDB-lite"/>
    </source>
</evidence>
<comment type="caution">
    <text evidence="2">The sequence shown here is derived from an EMBL/GenBank/DDBJ whole genome shotgun (WGS) entry which is preliminary data.</text>
</comment>
<evidence type="ECO:0000313" key="2">
    <source>
        <dbReference type="EMBL" id="ROT70427.1"/>
    </source>
</evidence>
<protein>
    <submittedName>
        <fullName evidence="2">Uncharacterized protein</fullName>
    </submittedName>
</protein>
<reference evidence="2 3" key="2">
    <citation type="submission" date="2019-01" db="EMBL/GenBank/DDBJ databases">
        <title>The decoding of complex shrimp genome reveals the adaptation for benthos swimmer, frequently molting mechanism and breeding impact on genome.</title>
        <authorList>
            <person name="Sun Y."/>
            <person name="Gao Y."/>
            <person name="Yu Y."/>
        </authorList>
    </citation>
    <scope>NUCLEOTIDE SEQUENCE [LARGE SCALE GENOMIC DNA]</scope>
    <source>
        <tissue evidence="2">Muscle</tissue>
    </source>
</reference>
<name>A0A423T1S3_PENVA</name>
<dbReference type="EMBL" id="QCYY01002426">
    <property type="protein sequence ID" value="ROT70427.1"/>
    <property type="molecule type" value="Genomic_DNA"/>
</dbReference>
<organism evidence="2 3">
    <name type="scientific">Penaeus vannamei</name>
    <name type="common">Whiteleg shrimp</name>
    <name type="synonym">Litopenaeus vannamei</name>
    <dbReference type="NCBI Taxonomy" id="6689"/>
    <lineage>
        <taxon>Eukaryota</taxon>
        <taxon>Metazoa</taxon>
        <taxon>Ecdysozoa</taxon>
        <taxon>Arthropoda</taxon>
        <taxon>Crustacea</taxon>
        <taxon>Multicrustacea</taxon>
        <taxon>Malacostraca</taxon>
        <taxon>Eumalacostraca</taxon>
        <taxon>Eucarida</taxon>
        <taxon>Decapoda</taxon>
        <taxon>Dendrobranchiata</taxon>
        <taxon>Penaeoidea</taxon>
        <taxon>Penaeidae</taxon>
        <taxon>Penaeus</taxon>
    </lineage>
</organism>
<proteinExistence type="predicted"/>
<accession>A0A423T1S3</accession>
<dbReference type="AlphaFoldDB" id="A0A423T1S3"/>
<feature type="non-terminal residue" evidence="2">
    <location>
        <position position="188"/>
    </location>
</feature>
<keyword evidence="3" id="KW-1185">Reference proteome</keyword>
<evidence type="ECO:0000313" key="3">
    <source>
        <dbReference type="Proteomes" id="UP000283509"/>
    </source>
</evidence>
<feature type="compositionally biased region" description="Polar residues" evidence="1">
    <location>
        <begin position="79"/>
        <end position="106"/>
    </location>
</feature>
<sequence length="188" mass="20956">MLSLAKVAQGIGKITEIHYDTVDAVADAYQFLVNITSHVELLPINLGELLSSFNFDDIEKLEEVASAEKEEATEDPTMHETTTPGAEQIDLTSDIPSTDQDTTTDANGPESALLALRELADETNDLLAMHTSMRRRRDLQLLVRTKRNATEVSIEGIEVIVMNLERWRVDINRIRQGDITIIHSATLK</sequence>
<gene>
    <name evidence="2" type="ORF">C7M84_011276</name>
</gene>